<gene>
    <name evidence="2" type="ORF">ISF26_06940</name>
</gene>
<dbReference type="PANTHER" id="PTHR34107">
    <property type="entry name" value="SLL0198 PROTEIN-RELATED"/>
    <property type="match status" value="1"/>
</dbReference>
<organism evidence="2 3">
    <name type="scientific">Gloeobacter morelensis MG652769</name>
    <dbReference type="NCBI Taxonomy" id="2781736"/>
    <lineage>
        <taxon>Bacteria</taxon>
        <taxon>Bacillati</taxon>
        <taxon>Cyanobacteriota</taxon>
        <taxon>Cyanophyceae</taxon>
        <taxon>Gloeobacterales</taxon>
        <taxon>Gloeobacteraceae</taxon>
        <taxon>Gloeobacter</taxon>
        <taxon>Gloeobacter morelensis</taxon>
    </lineage>
</organism>
<evidence type="ECO:0000313" key="2">
    <source>
        <dbReference type="EMBL" id="UFP95948.1"/>
    </source>
</evidence>
<dbReference type="InterPro" id="IPR008538">
    <property type="entry name" value="Uma2"/>
</dbReference>
<protein>
    <submittedName>
        <fullName evidence="2">Uma2 family endonuclease</fullName>
    </submittedName>
</protein>
<evidence type="ECO:0000259" key="1">
    <source>
        <dbReference type="Pfam" id="PF05685"/>
    </source>
</evidence>
<keyword evidence="3" id="KW-1185">Reference proteome</keyword>
<dbReference type="Pfam" id="PF05685">
    <property type="entry name" value="Uma2"/>
    <property type="match status" value="1"/>
</dbReference>
<dbReference type="RefSeq" id="WP_230843185.1">
    <property type="nucleotide sequence ID" value="NZ_CP063845.1"/>
</dbReference>
<proteinExistence type="predicted"/>
<keyword evidence="2" id="KW-0540">Nuclease</keyword>
<feature type="domain" description="Putative restriction endonuclease" evidence="1">
    <location>
        <begin position="11"/>
        <end position="175"/>
    </location>
</feature>
<dbReference type="InterPro" id="IPR011335">
    <property type="entry name" value="Restrct_endonuc-II-like"/>
</dbReference>
<dbReference type="InterPro" id="IPR012296">
    <property type="entry name" value="Nuclease_put_TT1808"/>
</dbReference>
<evidence type="ECO:0000313" key="3">
    <source>
        <dbReference type="Proteomes" id="UP001054846"/>
    </source>
</evidence>
<keyword evidence="2" id="KW-0378">Hydrolase</keyword>
<reference evidence="2 3" key="1">
    <citation type="journal article" date="2021" name="Genome Biol. Evol.">
        <title>Complete Genome Sequencing of a Novel Gloeobacter Species from a Waterfall Cave in Mexico.</title>
        <authorList>
            <person name="Saw J.H."/>
            <person name="Cardona T."/>
            <person name="Montejano G."/>
        </authorList>
    </citation>
    <scope>NUCLEOTIDE SEQUENCE [LARGE SCALE GENOMIC DNA]</scope>
    <source>
        <strain evidence="2">MG652769</strain>
    </source>
</reference>
<dbReference type="Proteomes" id="UP001054846">
    <property type="component" value="Chromosome"/>
</dbReference>
<dbReference type="CDD" id="cd06260">
    <property type="entry name" value="DUF820-like"/>
    <property type="match status" value="1"/>
</dbReference>
<dbReference type="EMBL" id="CP063845">
    <property type="protein sequence ID" value="UFP95948.1"/>
    <property type="molecule type" value="Genomic_DNA"/>
</dbReference>
<accession>A0ABY3PQF7</accession>
<dbReference type="GO" id="GO:0004519">
    <property type="term" value="F:endonuclease activity"/>
    <property type="evidence" value="ECO:0007669"/>
    <property type="project" value="UniProtKB-KW"/>
</dbReference>
<sequence length="188" mass="21496">MNRISDQRLTLEAFFELPDEGVSLELVNGRAIPKMSPKLFHAALQATLLMLLRAWGRSRGRALPEWAVVLRRHDEDWVPVPDLLYVSYERLPRQWRRNEACPVAPELVVEIISPGQTFGLLTGKAGDYLTAGVLRVWVIDSEALTITVFYPDRPPATFRENDEMMDELFAGFRLTPEQLFTEADLIEQ</sequence>
<dbReference type="PANTHER" id="PTHR34107:SF1">
    <property type="entry name" value="SLL0198 PROTEIN"/>
    <property type="match status" value="1"/>
</dbReference>
<name>A0ABY3PQF7_9CYAN</name>
<keyword evidence="2" id="KW-0255">Endonuclease</keyword>
<dbReference type="SUPFAM" id="SSF52980">
    <property type="entry name" value="Restriction endonuclease-like"/>
    <property type="match status" value="1"/>
</dbReference>
<dbReference type="Gene3D" id="3.90.1570.10">
    <property type="entry name" value="tt1808, chain A"/>
    <property type="match status" value="1"/>
</dbReference>